<accession>A0A1G2BJY1</accession>
<protein>
    <recommendedName>
        <fullName evidence="4 5">Large ribosomal subunit protein uL29</fullName>
    </recommendedName>
</protein>
<keyword evidence="2 5" id="KW-0689">Ribosomal protein</keyword>
<comment type="similarity">
    <text evidence="1 5">Belongs to the universal ribosomal protein uL29 family.</text>
</comment>
<dbReference type="InterPro" id="IPR036049">
    <property type="entry name" value="Ribosomal_uL29_sf"/>
</dbReference>
<evidence type="ECO:0000256" key="2">
    <source>
        <dbReference type="ARBA" id="ARBA00022980"/>
    </source>
</evidence>
<dbReference type="Proteomes" id="UP000178849">
    <property type="component" value="Unassembled WGS sequence"/>
</dbReference>
<dbReference type="HAMAP" id="MF_00374">
    <property type="entry name" value="Ribosomal_uL29"/>
    <property type="match status" value="1"/>
</dbReference>
<evidence type="ECO:0000313" key="6">
    <source>
        <dbReference type="EMBL" id="OGY88839.1"/>
    </source>
</evidence>
<dbReference type="Gene3D" id="1.10.287.310">
    <property type="match status" value="1"/>
</dbReference>
<evidence type="ECO:0000256" key="4">
    <source>
        <dbReference type="ARBA" id="ARBA00035204"/>
    </source>
</evidence>
<comment type="caution">
    <text evidence="6">The sequence shown here is derived from an EMBL/GenBank/DDBJ whole genome shotgun (WGS) entry which is preliminary data.</text>
</comment>
<name>A0A1G2BJY1_9BACT</name>
<proteinExistence type="inferred from homology"/>
<gene>
    <name evidence="5" type="primary">rpmC</name>
    <name evidence="6" type="ORF">A2927_02240</name>
</gene>
<organism evidence="6 7">
    <name type="scientific">Candidatus Komeilibacteria bacterium RIFCSPLOWO2_01_FULL_45_10</name>
    <dbReference type="NCBI Taxonomy" id="1798550"/>
    <lineage>
        <taxon>Bacteria</taxon>
        <taxon>Candidatus Komeiliibacteriota</taxon>
    </lineage>
</organism>
<dbReference type="GO" id="GO:1990904">
    <property type="term" value="C:ribonucleoprotein complex"/>
    <property type="evidence" value="ECO:0007669"/>
    <property type="project" value="UniProtKB-KW"/>
</dbReference>
<sequence>MEFKELKGKSAEELQKLLAQFREKVRDLRFSVSAKQLKNIRQLREAKKAVAKILTVLNQDKKNAKAKVAKKEPIII</sequence>
<dbReference type="STRING" id="1798550.A2927_02240"/>
<dbReference type="SUPFAM" id="SSF46561">
    <property type="entry name" value="Ribosomal protein L29 (L29p)"/>
    <property type="match status" value="1"/>
</dbReference>
<dbReference type="EMBL" id="MHKL01000037">
    <property type="protein sequence ID" value="OGY88839.1"/>
    <property type="molecule type" value="Genomic_DNA"/>
</dbReference>
<dbReference type="AlphaFoldDB" id="A0A1G2BJY1"/>
<reference evidence="6 7" key="1">
    <citation type="journal article" date="2016" name="Nat. Commun.">
        <title>Thousands of microbial genomes shed light on interconnected biogeochemical processes in an aquifer system.</title>
        <authorList>
            <person name="Anantharaman K."/>
            <person name="Brown C.T."/>
            <person name="Hug L.A."/>
            <person name="Sharon I."/>
            <person name="Castelle C.J."/>
            <person name="Probst A.J."/>
            <person name="Thomas B.C."/>
            <person name="Singh A."/>
            <person name="Wilkins M.J."/>
            <person name="Karaoz U."/>
            <person name="Brodie E.L."/>
            <person name="Williams K.H."/>
            <person name="Hubbard S.S."/>
            <person name="Banfield J.F."/>
        </authorList>
    </citation>
    <scope>NUCLEOTIDE SEQUENCE [LARGE SCALE GENOMIC DNA]</scope>
</reference>
<dbReference type="GO" id="GO:0005840">
    <property type="term" value="C:ribosome"/>
    <property type="evidence" value="ECO:0007669"/>
    <property type="project" value="UniProtKB-KW"/>
</dbReference>
<dbReference type="Pfam" id="PF00831">
    <property type="entry name" value="Ribosomal_L29"/>
    <property type="match status" value="1"/>
</dbReference>
<dbReference type="InterPro" id="IPR001854">
    <property type="entry name" value="Ribosomal_uL29"/>
</dbReference>
<dbReference type="GO" id="GO:0006412">
    <property type="term" value="P:translation"/>
    <property type="evidence" value="ECO:0007669"/>
    <property type="project" value="UniProtKB-UniRule"/>
</dbReference>
<dbReference type="GO" id="GO:0003735">
    <property type="term" value="F:structural constituent of ribosome"/>
    <property type="evidence" value="ECO:0007669"/>
    <property type="project" value="InterPro"/>
</dbReference>
<evidence type="ECO:0000313" key="7">
    <source>
        <dbReference type="Proteomes" id="UP000178849"/>
    </source>
</evidence>
<evidence type="ECO:0000256" key="3">
    <source>
        <dbReference type="ARBA" id="ARBA00023274"/>
    </source>
</evidence>
<evidence type="ECO:0000256" key="5">
    <source>
        <dbReference type="HAMAP-Rule" id="MF_00374"/>
    </source>
</evidence>
<dbReference type="NCBIfam" id="TIGR00012">
    <property type="entry name" value="L29"/>
    <property type="match status" value="1"/>
</dbReference>
<keyword evidence="3 5" id="KW-0687">Ribonucleoprotein</keyword>
<evidence type="ECO:0000256" key="1">
    <source>
        <dbReference type="ARBA" id="ARBA00009254"/>
    </source>
</evidence>